<evidence type="ECO:0000256" key="3">
    <source>
        <dbReference type="PROSITE-ProRule" id="PRU00169"/>
    </source>
</evidence>
<dbReference type="InterPro" id="IPR000700">
    <property type="entry name" value="PAS-assoc_C"/>
</dbReference>
<keyword evidence="2 7" id="KW-0418">Kinase</keyword>
<accession>A0A842YNT2</accession>
<dbReference type="InterPro" id="IPR011006">
    <property type="entry name" value="CheY-like_superfamily"/>
</dbReference>
<dbReference type="Proteomes" id="UP000646659">
    <property type="component" value="Unassembled WGS sequence"/>
</dbReference>
<evidence type="ECO:0000256" key="1">
    <source>
        <dbReference type="ARBA" id="ARBA00022679"/>
    </source>
</evidence>
<dbReference type="PROSITE" id="PS50112">
    <property type="entry name" value="PAS"/>
    <property type="match status" value="1"/>
</dbReference>
<dbReference type="InterPro" id="IPR013656">
    <property type="entry name" value="PAS_4"/>
</dbReference>
<dbReference type="Gene3D" id="3.30.450.20">
    <property type="entry name" value="PAS domain"/>
    <property type="match status" value="1"/>
</dbReference>
<evidence type="ECO:0000259" key="6">
    <source>
        <dbReference type="PROSITE" id="PS50113"/>
    </source>
</evidence>
<dbReference type="InterPro" id="IPR029016">
    <property type="entry name" value="GAF-like_dom_sf"/>
</dbReference>
<evidence type="ECO:0000256" key="2">
    <source>
        <dbReference type="ARBA" id="ARBA00022777"/>
    </source>
</evidence>
<dbReference type="GO" id="GO:0000160">
    <property type="term" value="P:phosphorelay signal transduction system"/>
    <property type="evidence" value="ECO:0007669"/>
    <property type="project" value="InterPro"/>
</dbReference>
<dbReference type="EMBL" id="QKOF01000003">
    <property type="protein sequence ID" value="MBE2899623.1"/>
    <property type="molecule type" value="Genomic_DNA"/>
</dbReference>
<feature type="modified residue" description="4-aspartylphosphate" evidence="3">
    <location>
        <position position="59"/>
    </location>
</feature>
<comment type="caution">
    <text evidence="7">The sequence shown here is derived from an EMBL/GenBank/DDBJ whole genome shotgun (WGS) entry which is preliminary data.</text>
</comment>
<dbReference type="SUPFAM" id="SSF55785">
    <property type="entry name" value="PYP-like sensor domain (PAS domain)"/>
    <property type="match status" value="1"/>
</dbReference>
<dbReference type="PROSITE" id="PS50113">
    <property type="entry name" value="PAC"/>
    <property type="match status" value="1"/>
</dbReference>
<dbReference type="InterPro" id="IPR052048">
    <property type="entry name" value="ST_Response_Regulator"/>
</dbReference>
<dbReference type="InterPro" id="IPR000014">
    <property type="entry name" value="PAS"/>
</dbReference>
<feature type="domain" description="Response regulatory" evidence="4">
    <location>
        <begin position="9"/>
        <end position="124"/>
    </location>
</feature>
<dbReference type="PANTHER" id="PTHR43228:SF6">
    <property type="entry name" value="RESPONSE REGULATOR RECEIVER"/>
    <property type="match status" value="1"/>
</dbReference>
<dbReference type="PROSITE" id="PS50110">
    <property type="entry name" value="RESPONSE_REGULATORY"/>
    <property type="match status" value="1"/>
</dbReference>
<dbReference type="SUPFAM" id="SSF55781">
    <property type="entry name" value="GAF domain-like"/>
    <property type="match status" value="1"/>
</dbReference>
<dbReference type="InterPro" id="IPR001610">
    <property type="entry name" value="PAC"/>
</dbReference>
<feature type="domain" description="PAC" evidence="6">
    <location>
        <begin position="203"/>
        <end position="255"/>
    </location>
</feature>
<dbReference type="CDD" id="cd17534">
    <property type="entry name" value="REC_DC-like"/>
    <property type="match status" value="1"/>
</dbReference>
<dbReference type="InterPro" id="IPR035965">
    <property type="entry name" value="PAS-like_dom_sf"/>
</dbReference>
<dbReference type="SMART" id="SM00065">
    <property type="entry name" value="GAF"/>
    <property type="match status" value="1"/>
</dbReference>
<evidence type="ECO:0000259" key="5">
    <source>
        <dbReference type="PROSITE" id="PS50112"/>
    </source>
</evidence>
<proteinExistence type="predicted"/>
<dbReference type="SUPFAM" id="SSF52172">
    <property type="entry name" value="CheY-like"/>
    <property type="match status" value="1"/>
</dbReference>
<dbReference type="Gene3D" id="3.40.50.2300">
    <property type="match status" value="1"/>
</dbReference>
<dbReference type="Pfam" id="PF08448">
    <property type="entry name" value="PAS_4"/>
    <property type="match status" value="1"/>
</dbReference>
<protein>
    <submittedName>
        <fullName evidence="7">Histidine kinase</fullName>
    </submittedName>
</protein>
<dbReference type="SMART" id="SM00448">
    <property type="entry name" value="REC"/>
    <property type="match status" value="1"/>
</dbReference>
<evidence type="ECO:0000313" key="8">
    <source>
        <dbReference type="Proteomes" id="UP000646659"/>
    </source>
</evidence>
<gene>
    <name evidence="7" type="ORF">DNK57_02100</name>
</gene>
<dbReference type="SMART" id="SM00086">
    <property type="entry name" value="PAC"/>
    <property type="match status" value="1"/>
</dbReference>
<organism evidence="7 8">
    <name type="scientific">Methanothermobacter thermautotrophicus</name>
    <name type="common">Methanobacterium thermoformicicum</name>
    <dbReference type="NCBI Taxonomy" id="145262"/>
    <lineage>
        <taxon>Archaea</taxon>
        <taxon>Methanobacteriati</taxon>
        <taxon>Methanobacteriota</taxon>
        <taxon>Methanomada group</taxon>
        <taxon>Methanobacteria</taxon>
        <taxon>Methanobacteriales</taxon>
        <taxon>Methanobacteriaceae</taxon>
        <taxon>Methanothermobacter</taxon>
    </lineage>
</organism>
<dbReference type="InterPro" id="IPR001789">
    <property type="entry name" value="Sig_transdc_resp-reg_receiver"/>
</dbReference>
<dbReference type="NCBIfam" id="TIGR00229">
    <property type="entry name" value="sensory_box"/>
    <property type="match status" value="1"/>
</dbReference>
<sequence length="444" mass="50132">MRWTMSRAKVMVVEDESIVAIDISQRLQSLGYEVTATVSSGEKAVEMAEKTRPDIILMDIVLKGEMDGIEAAEEINKRMKVPIVYITAYSDEETLRRAKVTGPFGYIIKPFEDRELHSVIEVALYKHELERRLAENDELFRAILSSVQDILFTADSEGRLTMVSPGPLAGYGLEADDVLGKGLVEVFGDEVHHEMIGRALKGEPVTYEWTWTPHDKFYFETTLSPLRDFEGNITGVVGIHRDVTEKETARKALERETLINRELADLSKQLLASMSIEEISDSITRKAEALTESRYCLAGFIESGTLKNYTLTENVRRECHLDTDSLKLGGLIEWILREKEAILLNDPSSDPRYSGVPEDHVEISNLLAVPAVLRDELVGILMVSGKEGSYDEGDLELLQRLADIYALAIHRKMEEDRLKASEERNRALVEKFLKIVTDVLEEIK</sequence>
<dbReference type="AlphaFoldDB" id="A0A842YNT2"/>
<reference evidence="7" key="1">
    <citation type="submission" date="2018-06" db="EMBL/GenBank/DDBJ databases">
        <title>Draft genome sequence of Methanothermobacter thermautotrophicus Strain WHS, a thermophilic, hydrogenotrophic methanogen isolated from Washburn Hot Springs in Yellowstone National Park, USA.</title>
        <authorList>
            <person name="Mckay L.J."/>
            <person name="Klingelsmith K."/>
            <person name="Inskeep W.P."/>
            <person name="Fields M.W."/>
        </authorList>
    </citation>
    <scope>NUCLEOTIDE SEQUENCE</scope>
    <source>
        <strain evidence="7">WHS</strain>
    </source>
</reference>
<name>A0A842YNT2_METTF</name>
<dbReference type="Gene3D" id="3.30.450.40">
    <property type="match status" value="1"/>
</dbReference>
<evidence type="ECO:0000259" key="4">
    <source>
        <dbReference type="PROSITE" id="PS50110"/>
    </source>
</evidence>
<keyword evidence="3" id="KW-0597">Phosphoprotein</keyword>
<dbReference type="PANTHER" id="PTHR43228">
    <property type="entry name" value="TWO-COMPONENT RESPONSE REGULATOR"/>
    <property type="match status" value="1"/>
</dbReference>
<dbReference type="Pfam" id="PF00072">
    <property type="entry name" value="Response_reg"/>
    <property type="match status" value="1"/>
</dbReference>
<evidence type="ECO:0000313" key="7">
    <source>
        <dbReference type="EMBL" id="MBE2899623.1"/>
    </source>
</evidence>
<keyword evidence="1" id="KW-0808">Transferase</keyword>
<dbReference type="GO" id="GO:0016301">
    <property type="term" value="F:kinase activity"/>
    <property type="evidence" value="ECO:0007669"/>
    <property type="project" value="UniProtKB-KW"/>
</dbReference>
<feature type="domain" description="PAS" evidence="5">
    <location>
        <begin position="136"/>
        <end position="194"/>
    </location>
</feature>
<dbReference type="InterPro" id="IPR003018">
    <property type="entry name" value="GAF"/>
</dbReference>
<dbReference type="Pfam" id="PF13185">
    <property type="entry name" value="GAF_2"/>
    <property type="match status" value="1"/>
</dbReference>